<dbReference type="Proteomes" id="UP000252733">
    <property type="component" value="Unassembled WGS sequence"/>
</dbReference>
<evidence type="ECO:0000259" key="6">
    <source>
        <dbReference type="Pfam" id="PF04357"/>
    </source>
</evidence>
<name>A0A368UPU5_9BACT</name>
<keyword evidence="2 5" id="KW-0812">Transmembrane</keyword>
<dbReference type="GO" id="GO:0009306">
    <property type="term" value="P:protein secretion"/>
    <property type="evidence" value="ECO:0007669"/>
    <property type="project" value="InterPro"/>
</dbReference>
<dbReference type="PANTHER" id="PTHR36985">
    <property type="entry name" value="TRANSLOCATION AND ASSEMBLY MODULE SUBUNIT TAMB"/>
    <property type="match status" value="1"/>
</dbReference>
<organism evidence="7 8">
    <name type="scientific">Marinilabilia salmonicolor</name>
    <dbReference type="NCBI Taxonomy" id="989"/>
    <lineage>
        <taxon>Bacteria</taxon>
        <taxon>Pseudomonadati</taxon>
        <taxon>Bacteroidota</taxon>
        <taxon>Bacteroidia</taxon>
        <taxon>Marinilabiliales</taxon>
        <taxon>Marinilabiliaceae</taxon>
        <taxon>Marinilabilia</taxon>
    </lineage>
</organism>
<gene>
    <name evidence="7" type="ORF">DFO77_12040</name>
</gene>
<accession>A0A368UPU5</accession>
<feature type="domain" description="Translocation and assembly module TamB C-terminal" evidence="6">
    <location>
        <begin position="1038"/>
        <end position="1481"/>
    </location>
</feature>
<dbReference type="GO" id="GO:0005886">
    <property type="term" value="C:plasma membrane"/>
    <property type="evidence" value="ECO:0007669"/>
    <property type="project" value="InterPro"/>
</dbReference>
<evidence type="ECO:0000313" key="7">
    <source>
        <dbReference type="EMBL" id="RCW30822.1"/>
    </source>
</evidence>
<evidence type="ECO:0000256" key="5">
    <source>
        <dbReference type="SAM" id="Phobius"/>
    </source>
</evidence>
<comment type="subcellular location">
    <subcellularLocation>
        <location evidence="1">Membrane</location>
        <topology evidence="1">Single-pass membrane protein</topology>
    </subcellularLocation>
</comment>
<comment type="caution">
    <text evidence="7">The sequence shown here is derived from an EMBL/GenBank/DDBJ whole genome shotgun (WGS) entry which is preliminary data.</text>
</comment>
<evidence type="ECO:0000256" key="1">
    <source>
        <dbReference type="ARBA" id="ARBA00004167"/>
    </source>
</evidence>
<keyword evidence="8" id="KW-1185">Reference proteome</keyword>
<dbReference type="Pfam" id="PF04357">
    <property type="entry name" value="TamB"/>
    <property type="match status" value="1"/>
</dbReference>
<keyword evidence="3 5" id="KW-1133">Transmembrane helix</keyword>
<feature type="transmembrane region" description="Helical" evidence="5">
    <location>
        <begin position="38"/>
        <end position="59"/>
    </location>
</feature>
<keyword evidence="4 5" id="KW-0472">Membrane</keyword>
<evidence type="ECO:0000256" key="3">
    <source>
        <dbReference type="ARBA" id="ARBA00022989"/>
    </source>
</evidence>
<dbReference type="RefSeq" id="WP_258861639.1">
    <property type="nucleotide sequence ID" value="NZ_QPIZ01000020.1"/>
</dbReference>
<dbReference type="EMBL" id="QPIZ01000020">
    <property type="protein sequence ID" value="RCW30822.1"/>
    <property type="molecule type" value="Genomic_DNA"/>
</dbReference>
<protein>
    <submittedName>
        <fullName evidence="7">Uncharacterized protein DUF490</fullName>
    </submittedName>
</protein>
<dbReference type="PANTHER" id="PTHR36985:SF1">
    <property type="entry name" value="TRANSLOCATION AND ASSEMBLY MODULE SUBUNIT TAMB"/>
    <property type="match status" value="1"/>
</dbReference>
<reference evidence="7 8" key="1">
    <citation type="submission" date="2018-07" db="EMBL/GenBank/DDBJ databases">
        <title>Freshwater and sediment microbial communities from various areas in North America, analyzing microbe dynamics in response to fracking.</title>
        <authorList>
            <person name="Lamendella R."/>
        </authorList>
    </citation>
    <scope>NUCLEOTIDE SEQUENCE [LARGE SCALE GENOMIC DNA]</scope>
    <source>
        <strain evidence="7 8">160A</strain>
    </source>
</reference>
<sequence length="1502" mass="169070">MFALFLHIYNTEFKNPAPNHSKKHQYKSPKDIKSYNKIIYIILLVIIGLPILGSLIFMLPGVQTRVVTSVTNRLSHDLNTEISIGRIQALPFSGIRLNDFLIRDLHNDTLMFAPHVHSEIDYFSFFKKHIFLGRVKITSPILNLKQEGDAMNFTFLLDSLKKNRPDTITWHYSVRGVDIEDGKVSLANNIFKNESFKVDKLTFSELNLSATRTSTVNDSLNFDLENLSLTEQNGLKITGAGAEGKIREDRISIKDFFLTTDRSDLSIKELEFTRNPSETGPSAEQRFHTKLDKLLISPKEIALYLNGIPVTNHPLILSGDISGSLRNIKGRNIQVSAGRRTRLKTSFDLTDLSDFRETFIFMKIDQLQTTSEDILRFTRKTDNPPAVLENLGMIHYSGNLTGFFSDMVAFGTFDTEFGSLSTDIGVKFNTEDGISFSGALSTNNLRAGTALGNKNNPGNLNIDLEINGFWKNKKSYFAYLMGEINSLEWNKYIYQDININGLFTYQRFDGSVEMQDPNGFFRFDGEIDASGEIPAFLFNAELKNVMPDRLKLVPSMKDAVVTLSAAANFRGDNIDNLAGKINITEGLIYTPETSLSLDSLSLHAFREDTIKKIELQSDFIDGEISGLYNFSKFRQSFLDMASHFVPSLTNREPGRDLPKNIFDFEFNLNGFDRAAAIILPGLNAAASGTLKGNVDSENKILNIDAGFEKIGYKGISASDIELHANSHNSKEMEVILRTSRIERDNTVALYNFSVHNKASRDTLDVNIFWNNWDKVTNSGAIYTSTSFRRDKDKKFYSDIRLAPSTIILQDSVWNISEARAMLTPSSTSIQGLEITHGSQRLGLNGFLHKKSMDGMRLEMDNIDLAQFIGESSTFKHRFGGTADGSIELKNFYRTPLWTANFSIDQFSFNNDTIGFFTLGSRWDADKSELEVNTSVLKDDHRPLVGSGYINPTENKMDIDLQLDHLEINFLSTFIGNILQDLDGTASGNLYLAGQLTKPMLSGKINVDEGTFNVDLLQTSYEIKDSVWFYPNEIRFRDLTVKDRHGKEGNFRGSIYHESFSNMVYNLQMDVNDMLVLDTRLKDNPYYYGTVYADGQMMVTGTTQNVELTIEGETLENTRFFIPMANKEEAVQSKFIQFTGDQETEEQITINTAIDEYKVDLTGLSLNMEINVTPQARIEIIFDSTLGDLLSASGDGNIQIQIDRQGNISFFGDYIIDRGEYLFSLQNLVNKKFDINKGGIVSWQGDPYDARIDLTAVYKVKASLSDLIGPMAGNSGSEESGDLQRRIPINCNLMLNGPLEKPGIRFGLEAPTLTESRESYILDFISTEDEMNRQVLSLLVLNRFYTPEYMRMGSDPGLQTNNAALVTTTEMLSNQLSRWLSNISNDVDIGVSYRPEDNISSEEIEVALSTQMFNNRVSINGNVGYGKYQTNTSKMVGDFDMDVKLNPSGTIRAKAYTRSNDDIIYETSPTTQGIGLTFKEEFDKFTDLLLKYWKALTGKNNDQ</sequence>
<evidence type="ECO:0000313" key="8">
    <source>
        <dbReference type="Proteomes" id="UP000252733"/>
    </source>
</evidence>
<evidence type="ECO:0000256" key="4">
    <source>
        <dbReference type="ARBA" id="ARBA00023136"/>
    </source>
</evidence>
<proteinExistence type="predicted"/>
<dbReference type="InterPro" id="IPR007452">
    <property type="entry name" value="TamB_C"/>
</dbReference>
<evidence type="ECO:0000256" key="2">
    <source>
        <dbReference type="ARBA" id="ARBA00022692"/>
    </source>
</evidence>